<dbReference type="InterPro" id="IPR011613">
    <property type="entry name" value="GH15-like"/>
</dbReference>
<dbReference type="GO" id="GO:0016301">
    <property type="term" value="F:kinase activity"/>
    <property type="evidence" value="ECO:0007669"/>
    <property type="project" value="UniProtKB-KW"/>
</dbReference>
<evidence type="ECO:0000313" key="12">
    <source>
        <dbReference type="Proteomes" id="UP000052978"/>
    </source>
</evidence>
<feature type="signal peptide" evidence="9">
    <location>
        <begin position="1"/>
        <end position="30"/>
    </location>
</feature>
<dbReference type="GO" id="GO:0005516">
    <property type="term" value="F:calmodulin binding"/>
    <property type="evidence" value="ECO:0007669"/>
    <property type="project" value="UniProtKB-KW"/>
</dbReference>
<evidence type="ECO:0000259" key="10">
    <source>
        <dbReference type="Pfam" id="PF00723"/>
    </source>
</evidence>
<comment type="function">
    <text evidence="8">Phosphorylase b kinase catalyzes the phosphorylation of serine in certain substrates, including troponin I.</text>
</comment>
<reference evidence="11 12" key="1">
    <citation type="journal article" date="2013" name="Nat. Commun.">
        <title>Genome analysis reveals insights into physiology and longevity of the Brandt's bat Myotis brandtii.</title>
        <authorList>
            <person name="Seim I."/>
            <person name="Fang X."/>
            <person name="Xiong Z."/>
            <person name="Lobanov A.V."/>
            <person name="Huang Z."/>
            <person name="Ma S."/>
            <person name="Feng Y."/>
            <person name="Turanov A.A."/>
            <person name="Zhu Y."/>
            <person name="Lenz T.L."/>
            <person name="Gerashchenko M.V."/>
            <person name="Fan D."/>
            <person name="Hee Yim S."/>
            <person name="Yao X."/>
            <person name="Jordan D."/>
            <person name="Xiong Y."/>
            <person name="Ma Y."/>
            <person name="Lyapunov A.N."/>
            <person name="Chen G."/>
            <person name="Kulakova O.I."/>
            <person name="Sun Y."/>
            <person name="Lee S.G."/>
            <person name="Bronson R.T."/>
            <person name="Moskalev A.A."/>
            <person name="Sunyaev S.R."/>
            <person name="Zhang G."/>
            <person name="Krogh A."/>
            <person name="Wang J."/>
            <person name="Gladyshev V.N."/>
        </authorList>
    </citation>
    <scope>NUCLEOTIDE SEQUENCE [LARGE SCALE GENOMIC DNA]</scope>
</reference>
<sequence>MKKNEVAFVSAVFSASLELLLDSALLMTVADYSVCQFWTSWEGRYGCCRFLRDGYKTPKEDPNRLYYEPAELKLFENIECEWPLFWTYFILDGVFTGNAEQVQEYREALEEVLIKGKNGVPLLPELYSVPLDKVDEEYQNPHTVDRVPMGKLPHMWGQSLYILGTLMAEGFLAPGEIDPLNRRFSTVPKPDVVVQEDDLTSYDKENISLSILAETEEIKAILKDKGIDVETIAEVYPFRVQPARILSHIYSSLGCNSRMKLSGRPYRHMGVLGTSKLYDIRKTIFTFTPQFIDQQQFYLALDNNMIVEMLRTDLSYLCSRWRMTGQPTITFPISHTMLDEDGTSLNSSILAALRKMQDGYFGGARVQTGKLSEFLTTSCCTHLSFMDPGPESKLYSEDYNDYSELESCDWMNSYDSTSNAHCGDDVARYLDHLLAHTAPHPKLDPTSQKGGLDRFRAAVQTTCDIMSLVTKATELHVQNVHMYLPAKVVQASRPLFNLLDSPPPPQEDQVPSVRVEIHLPRDQSGEVDFKALVLQLKETSSFQGQADILYMLYTMNQITVVWHGTLLKLLWSFYALALPAASKELLSVEQEKPFPLIKGVLLDLASAYGKLDFHQTQVFQCLAAKLLPHMPRLMSGEVARCTKSFAILKASLVHEKLGYQQADLDLDLQVDVLWALCVLQQASPSELQAVLHPKLPTQFRGDGSPKGQSTFQKLLHLNATARLEHPEYMGPLLLASALVPRPAAPDRKVISLQK</sequence>
<evidence type="ECO:0000256" key="5">
    <source>
        <dbReference type="ARBA" id="ARBA00022860"/>
    </source>
</evidence>
<evidence type="ECO:0000256" key="4">
    <source>
        <dbReference type="ARBA" id="ARBA00022600"/>
    </source>
</evidence>
<comment type="subunit">
    <text evidence="7 8">Hexadecamer of 4 heterotetramers, each composed of alpha, beta, gamma, and delta subunits. Alpha (PHKA1 or PHKA2) and beta (PHKB) are regulatory subunits, gamma (PHKG1 or PHKG2) is the catalytic subunit, and delta is calmodulin.</text>
</comment>
<keyword evidence="8" id="KW-1003">Cell membrane</keyword>
<evidence type="ECO:0000256" key="9">
    <source>
        <dbReference type="SAM" id="SignalP"/>
    </source>
</evidence>
<dbReference type="GO" id="GO:0005964">
    <property type="term" value="C:phosphorylase kinase complex"/>
    <property type="evidence" value="ECO:0007669"/>
    <property type="project" value="TreeGrafter"/>
</dbReference>
<dbReference type="UniPathway" id="UPA00163"/>
<keyword evidence="11" id="KW-0808">Transferase</keyword>
<evidence type="ECO:0000256" key="6">
    <source>
        <dbReference type="ARBA" id="ARBA00023289"/>
    </source>
</evidence>
<protein>
    <recommendedName>
        <fullName evidence="8">Phosphorylase b kinase regulatory subunit</fullName>
    </recommendedName>
</protein>
<evidence type="ECO:0000256" key="7">
    <source>
        <dbReference type="ARBA" id="ARBA00025890"/>
    </source>
</evidence>
<dbReference type="eggNOG" id="KOG3635">
    <property type="taxonomic scope" value="Eukaryota"/>
</dbReference>
<dbReference type="InterPro" id="IPR008734">
    <property type="entry name" value="PHK_A/B_su"/>
</dbReference>
<dbReference type="Proteomes" id="UP000052978">
    <property type="component" value="Unassembled WGS sequence"/>
</dbReference>
<keyword evidence="11" id="KW-0418">Kinase</keyword>
<comment type="subcellular location">
    <subcellularLocation>
        <location evidence="1 8">Cell membrane</location>
        <topology evidence="1 8">Lipid-anchor</topology>
        <orientation evidence="1 8">Cytoplasmic side</orientation>
    </subcellularLocation>
</comment>
<dbReference type="InterPro" id="IPR008928">
    <property type="entry name" value="6-hairpin_glycosidase_sf"/>
</dbReference>
<keyword evidence="6 8" id="KW-0636">Prenylation</keyword>
<keyword evidence="8" id="KW-0449">Lipoprotein</keyword>
<comment type="pathway">
    <text evidence="2 8">Glycan biosynthesis; glycogen metabolism.</text>
</comment>
<organism evidence="11 12">
    <name type="scientific">Myotis brandtii</name>
    <name type="common">Brandt's bat</name>
    <dbReference type="NCBI Taxonomy" id="109478"/>
    <lineage>
        <taxon>Eukaryota</taxon>
        <taxon>Metazoa</taxon>
        <taxon>Chordata</taxon>
        <taxon>Craniata</taxon>
        <taxon>Vertebrata</taxon>
        <taxon>Euteleostomi</taxon>
        <taxon>Mammalia</taxon>
        <taxon>Eutheria</taxon>
        <taxon>Laurasiatheria</taxon>
        <taxon>Chiroptera</taxon>
        <taxon>Yangochiroptera</taxon>
        <taxon>Vespertilionidae</taxon>
        <taxon>Myotis</taxon>
    </lineage>
</organism>
<keyword evidence="8" id="KW-0472">Membrane</keyword>
<dbReference type="AlphaFoldDB" id="S7PJU8"/>
<dbReference type="PANTHER" id="PTHR10749">
    <property type="entry name" value="PHOSPHORYLASE B KINASE REGULATORY SUBUNIT"/>
    <property type="match status" value="1"/>
</dbReference>
<gene>
    <name evidence="11" type="ORF">D623_10002461</name>
</gene>
<evidence type="ECO:0000256" key="8">
    <source>
        <dbReference type="RuleBase" id="RU364123"/>
    </source>
</evidence>
<proteinExistence type="inferred from homology"/>
<feature type="domain" description="GH15-like" evidence="10">
    <location>
        <begin position="55"/>
        <end position="468"/>
    </location>
</feature>
<comment type="similarity">
    <text evidence="3 8">Belongs to the phosphorylase b kinase regulatory chain family.</text>
</comment>
<keyword evidence="4 8" id="KW-0321">Glycogen metabolism</keyword>
<evidence type="ECO:0000256" key="1">
    <source>
        <dbReference type="ARBA" id="ARBA00004342"/>
    </source>
</evidence>
<dbReference type="GO" id="GO:0005977">
    <property type="term" value="P:glycogen metabolic process"/>
    <property type="evidence" value="ECO:0007669"/>
    <property type="project" value="UniProtKB-UniPathway"/>
</dbReference>
<keyword evidence="9" id="KW-0732">Signal</keyword>
<feature type="chain" id="PRO_5004555240" description="Phosphorylase b kinase regulatory subunit" evidence="9">
    <location>
        <begin position="31"/>
        <end position="754"/>
    </location>
</feature>
<keyword evidence="12" id="KW-1185">Reference proteome</keyword>
<dbReference type="GO" id="GO:0005886">
    <property type="term" value="C:plasma membrane"/>
    <property type="evidence" value="ECO:0007669"/>
    <property type="project" value="UniProtKB-SubCell"/>
</dbReference>
<dbReference type="PANTHER" id="PTHR10749:SF4">
    <property type="entry name" value="PHOSPHORYLASE B KINASE REGULATORY SUBUNIT ALPHA, SKELETAL MUSCLE ISOFORM"/>
    <property type="match status" value="1"/>
</dbReference>
<evidence type="ECO:0000313" key="11">
    <source>
        <dbReference type="EMBL" id="EPQ11093.1"/>
    </source>
</evidence>
<evidence type="ECO:0000256" key="3">
    <source>
        <dbReference type="ARBA" id="ARBA00007128"/>
    </source>
</evidence>
<dbReference type="EMBL" id="KE163184">
    <property type="protein sequence ID" value="EPQ11093.1"/>
    <property type="molecule type" value="Genomic_DNA"/>
</dbReference>
<keyword evidence="5 8" id="KW-0112">Calmodulin-binding</keyword>
<keyword evidence="8" id="KW-0119">Carbohydrate metabolism</keyword>
<name>S7PJU8_MYOBR</name>
<accession>S7PJU8</accession>
<evidence type="ECO:0000256" key="2">
    <source>
        <dbReference type="ARBA" id="ARBA00005131"/>
    </source>
</evidence>
<dbReference type="SUPFAM" id="SSF48208">
    <property type="entry name" value="Six-hairpin glycosidases"/>
    <property type="match status" value="1"/>
</dbReference>
<dbReference type="Pfam" id="PF00723">
    <property type="entry name" value="Glyco_hydro_15"/>
    <property type="match status" value="1"/>
</dbReference>